<proteinExistence type="predicted"/>
<sequence>MHPMNIRFENGVSMEWSTLSTQYDVGVMEKRIGLLFAIAFWLGQWHCLF</sequence>
<dbReference type="Proteomes" id="UP000020406">
    <property type="component" value="Unassembled WGS sequence"/>
</dbReference>
<name>Z9JHV1_9GAMM</name>
<dbReference type="AlphaFoldDB" id="Z9JHV1"/>
<evidence type="ECO:0000313" key="2">
    <source>
        <dbReference type="Proteomes" id="UP000020406"/>
    </source>
</evidence>
<dbReference type="EMBL" id="JDSQ01000021">
    <property type="protein sequence ID" value="EWS77401.1"/>
    <property type="molecule type" value="Genomic_DNA"/>
</dbReference>
<protein>
    <submittedName>
        <fullName evidence="1">Uncharacterized protein</fullName>
    </submittedName>
</protein>
<reference evidence="1 2" key="1">
    <citation type="journal article" date="2014" name="Genome Announc.">
        <title>Draft Genome Sequence of Xylella fastidiosa Pear Leaf Scorch Strain in Taiwan.</title>
        <authorList>
            <person name="Su C.C."/>
            <person name="Deng W.L."/>
            <person name="Jan F.J."/>
            <person name="Chang C.J."/>
            <person name="Huang H."/>
            <person name="Chen J."/>
        </authorList>
    </citation>
    <scope>NUCLEOTIDE SEQUENCE [LARGE SCALE GENOMIC DNA]</scope>
    <source>
        <strain evidence="1 2">PLS229</strain>
    </source>
</reference>
<dbReference type="STRING" id="1444770.AF72_11080"/>
<dbReference type="PATRIC" id="fig|1444770.3.peg.2619"/>
<organism evidence="1 2">
    <name type="scientific">Xylella taiwanensis</name>
    <dbReference type="NCBI Taxonomy" id="1444770"/>
    <lineage>
        <taxon>Bacteria</taxon>
        <taxon>Pseudomonadati</taxon>
        <taxon>Pseudomonadota</taxon>
        <taxon>Gammaproteobacteria</taxon>
        <taxon>Lysobacterales</taxon>
        <taxon>Lysobacteraceae</taxon>
        <taxon>Xylella</taxon>
    </lineage>
</organism>
<gene>
    <name evidence="1" type="ORF">AF72_11080</name>
</gene>
<comment type="caution">
    <text evidence="1">The sequence shown here is derived from an EMBL/GenBank/DDBJ whole genome shotgun (WGS) entry which is preliminary data.</text>
</comment>
<evidence type="ECO:0000313" key="1">
    <source>
        <dbReference type="EMBL" id="EWS77401.1"/>
    </source>
</evidence>
<accession>Z9JHV1</accession>